<dbReference type="RefSeq" id="WP_227388628.1">
    <property type="nucleotide sequence ID" value="NZ_WHVL01000001.1"/>
</dbReference>
<evidence type="ECO:0000313" key="2">
    <source>
        <dbReference type="Proteomes" id="UP001319882"/>
    </source>
</evidence>
<proteinExistence type="predicted"/>
<keyword evidence="2" id="KW-1185">Reference proteome</keyword>
<protein>
    <submittedName>
        <fullName evidence="1">DNA polymerase III subunit epsilon</fullName>
    </submittedName>
</protein>
<evidence type="ECO:0000313" key="1">
    <source>
        <dbReference type="EMBL" id="MCB8888028.1"/>
    </source>
</evidence>
<dbReference type="EMBL" id="WHVL01000001">
    <property type="protein sequence ID" value="MCB8888028.1"/>
    <property type="molecule type" value="Genomic_DNA"/>
</dbReference>
<sequence length="214" mass="23559">MRFMDRHFALFGGSLRTVFKRESDRRRCMGTPFEWLFHPYLGKELVALALRTADADADADILSVAAVVFDERRVHTRSAWVVTLADPGRTRHATLQRHGTASLLPSSPENVGALTEFIGNRPVVGWGLCDAMAPINRLLSDRLGFELPNTQVDVAKLYQRTLRRSHLEPVGPASFGEALARSRLPAPGGASLLGEASACALLYMRLQRDAALHA</sequence>
<name>A0ABS8DPR9_9GAMM</name>
<dbReference type="InterPro" id="IPR012337">
    <property type="entry name" value="RNaseH-like_sf"/>
</dbReference>
<accession>A0ABS8DPR9</accession>
<gene>
    <name evidence="1" type="ORF">GEV37_02670</name>
</gene>
<dbReference type="Proteomes" id="UP001319882">
    <property type="component" value="Unassembled WGS sequence"/>
</dbReference>
<reference evidence="1 2" key="1">
    <citation type="journal article" date="2021" name="Sci. Rep.">
        <title>Genome analysis of a halophilic bacterium Halomonas malpeensis YU-PRIM-29(T) reveals its exopolysaccharide and pigment producing capabilities.</title>
        <authorList>
            <person name="Athmika"/>
            <person name="Ghate S.D."/>
            <person name="Arun A.B."/>
            <person name="Rao S.S."/>
            <person name="Kumar S.T.A."/>
            <person name="Kandiyil M.K."/>
            <person name="Saptami K."/>
            <person name="Rekha P.D."/>
        </authorList>
    </citation>
    <scope>NUCLEOTIDE SEQUENCE [LARGE SCALE GENOMIC DNA]</scope>
    <source>
        <strain evidence="2">prim 29</strain>
    </source>
</reference>
<organism evidence="1 2">
    <name type="scientific">Vreelandella malpeensis</name>
    <dbReference type="NCBI Taxonomy" id="1172368"/>
    <lineage>
        <taxon>Bacteria</taxon>
        <taxon>Pseudomonadati</taxon>
        <taxon>Pseudomonadota</taxon>
        <taxon>Gammaproteobacteria</taxon>
        <taxon>Oceanospirillales</taxon>
        <taxon>Halomonadaceae</taxon>
        <taxon>Vreelandella</taxon>
    </lineage>
</organism>
<comment type="caution">
    <text evidence="1">The sequence shown here is derived from an EMBL/GenBank/DDBJ whole genome shotgun (WGS) entry which is preliminary data.</text>
</comment>
<dbReference type="SUPFAM" id="SSF53098">
    <property type="entry name" value="Ribonuclease H-like"/>
    <property type="match status" value="1"/>
</dbReference>